<dbReference type="SUPFAM" id="SSF56436">
    <property type="entry name" value="C-type lectin-like"/>
    <property type="match status" value="3"/>
</dbReference>
<evidence type="ECO:0000259" key="3">
    <source>
        <dbReference type="PROSITE" id="PS50041"/>
    </source>
</evidence>
<dbReference type="PANTHER" id="PTHR45784:SF3">
    <property type="entry name" value="C-TYPE LECTIN DOMAIN FAMILY 4 MEMBER K-LIKE-RELATED"/>
    <property type="match status" value="1"/>
</dbReference>
<comment type="caution">
    <text evidence="4">The sequence shown here is derived from an EMBL/GenBank/DDBJ whole genome shotgun (WGS) entry which is preliminary data.</text>
</comment>
<feature type="chain" id="PRO_5042238418" evidence="2">
    <location>
        <begin position="17"/>
        <end position="380"/>
    </location>
</feature>
<keyword evidence="5" id="KW-1185">Reference proteome</keyword>
<evidence type="ECO:0000313" key="4">
    <source>
        <dbReference type="EMBL" id="KAK1890345.1"/>
    </source>
</evidence>
<organism evidence="4 5">
    <name type="scientific">Dissostichus eleginoides</name>
    <name type="common">Patagonian toothfish</name>
    <name type="synonym">Dissostichus amissus</name>
    <dbReference type="NCBI Taxonomy" id="100907"/>
    <lineage>
        <taxon>Eukaryota</taxon>
        <taxon>Metazoa</taxon>
        <taxon>Chordata</taxon>
        <taxon>Craniata</taxon>
        <taxon>Vertebrata</taxon>
        <taxon>Euteleostomi</taxon>
        <taxon>Actinopterygii</taxon>
        <taxon>Neopterygii</taxon>
        <taxon>Teleostei</taxon>
        <taxon>Neoteleostei</taxon>
        <taxon>Acanthomorphata</taxon>
        <taxon>Eupercaria</taxon>
        <taxon>Perciformes</taxon>
        <taxon>Notothenioidei</taxon>
        <taxon>Nototheniidae</taxon>
        <taxon>Dissostichus</taxon>
    </lineage>
</organism>
<dbReference type="EMBL" id="JASDAP010000016">
    <property type="protein sequence ID" value="KAK1890345.1"/>
    <property type="molecule type" value="Genomic_DNA"/>
</dbReference>
<protein>
    <submittedName>
        <fullName evidence="4">Macrophage mannose receptor 1</fullName>
    </submittedName>
</protein>
<dbReference type="InterPro" id="IPR016187">
    <property type="entry name" value="CTDL_fold"/>
</dbReference>
<keyword evidence="2" id="KW-0732">Signal</keyword>
<dbReference type="PANTHER" id="PTHR45784">
    <property type="entry name" value="C-TYPE LECTIN DOMAIN FAMILY 20 MEMBER A-RELATED"/>
    <property type="match status" value="1"/>
</dbReference>
<feature type="domain" description="C-type lectin" evidence="3">
    <location>
        <begin position="262"/>
        <end position="379"/>
    </location>
</feature>
<dbReference type="PROSITE" id="PS00615">
    <property type="entry name" value="C_TYPE_LECTIN_1"/>
    <property type="match status" value="1"/>
</dbReference>
<sequence length="380" mass="45442">MQWILFVLILMGQCSFFTCHLYEYHFIQEEKSWDEAQKYCREHFTDLATVSDMRDVERLTNSSQTTDAWIGLRSINERDIKEWHWSLPGEHPTECDPGCAPEWHTDEPNNKGVNPENCVVMFIPSKKWYDVHCSLKCKFICYNETGQQKYFFIDESKNWLQAQSYCRENHTDLVSGLEQINSDEFKERVEELKERVKEFNGQDIFNKFLWIGLFREIWSWSDEKNFSFRHWDPVSFVDVASKTCAMTTSNGKWSSDNCMDQKHFYCYDDKVILIKENKTWDDALDYCRAKHRDLVSITDSHQQRWVQEGAKMADTEFVWLGMRYTCTLDLWFWVIDRLVCYDNWAQEDKIEGCDRATAMKRDGKWYERREGDVLNFICAL</sequence>
<dbReference type="InterPro" id="IPR018378">
    <property type="entry name" value="C-type_lectin_CS"/>
</dbReference>
<dbReference type="InterPro" id="IPR016186">
    <property type="entry name" value="C-type_lectin-like/link_sf"/>
</dbReference>
<dbReference type="CDD" id="cd00037">
    <property type="entry name" value="CLECT"/>
    <property type="match status" value="1"/>
</dbReference>
<name>A0AAD9F980_DISEL</name>
<evidence type="ECO:0000313" key="5">
    <source>
        <dbReference type="Proteomes" id="UP001228049"/>
    </source>
</evidence>
<dbReference type="Pfam" id="PF00059">
    <property type="entry name" value="Lectin_C"/>
    <property type="match status" value="3"/>
</dbReference>
<gene>
    <name evidence="4" type="ORF">KUDE01_015016</name>
</gene>
<accession>A0AAD9F980</accession>
<dbReference type="AlphaFoldDB" id="A0AAD9F980"/>
<dbReference type="Gene3D" id="3.10.100.10">
    <property type="entry name" value="Mannose-Binding Protein A, subunit A"/>
    <property type="match status" value="3"/>
</dbReference>
<dbReference type="PROSITE" id="PS50041">
    <property type="entry name" value="C_TYPE_LECTIN_2"/>
    <property type="match status" value="3"/>
</dbReference>
<feature type="domain" description="C-type lectin" evidence="3">
    <location>
        <begin position="24"/>
        <end position="142"/>
    </location>
</feature>
<dbReference type="Proteomes" id="UP001228049">
    <property type="component" value="Unassembled WGS sequence"/>
</dbReference>
<reference evidence="4" key="1">
    <citation type="submission" date="2023-04" db="EMBL/GenBank/DDBJ databases">
        <title>Chromosome-level genome of Chaenocephalus aceratus.</title>
        <authorList>
            <person name="Park H."/>
        </authorList>
    </citation>
    <scope>NUCLEOTIDE SEQUENCE</scope>
    <source>
        <strain evidence="4">DE</strain>
        <tissue evidence="4">Muscle</tissue>
    </source>
</reference>
<proteinExistence type="predicted"/>
<evidence type="ECO:0000256" key="1">
    <source>
        <dbReference type="ARBA" id="ARBA00023157"/>
    </source>
</evidence>
<keyword evidence="4" id="KW-0675">Receptor</keyword>
<feature type="domain" description="C-type lectin" evidence="3">
    <location>
        <begin position="145"/>
        <end position="267"/>
    </location>
</feature>
<evidence type="ECO:0000256" key="2">
    <source>
        <dbReference type="SAM" id="SignalP"/>
    </source>
</evidence>
<keyword evidence="1" id="KW-1015">Disulfide bond</keyword>
<dbReference type="InterPro" id="IPR001304">
    <property type="entry name" value="C-type_lectin-like"/>
</dbReference>
<dbReference type="SMART" id="SM00034">
    <property type="entry name" value="CLECT"/>
    <property type="match status" value="3"/>
</dbReference>
<feature type="signal peptide" evidence="2">
    <location>
        <begin position="1"/>
        <end position="16"/>
    </location>
</feature>